<accession>A0AAD4GF16</accession>
<dbReference type="EMBL" id="WHUW01000012">
    <property type="protein sequence ID" value="KAF8440222.1"/>
    <property type="molecule type" value="Genomic_DNA"/>
</dbReference>
<feature type="compositionally biased region" description="Basic residues" evidence="1">
    <location>
        <begin position="34"/>
        <end position="43"/>
    </location>
</feature>
<keyword evidence="3" id="KW-1185">Reference proteome</keyword>
<feature type="compositionally biased region" description="Basic and acidic residues" evidence="1">
    <location>
        <begin position="45"/>
        <end position="54"/>
    </location>
</feature>
<name>A0AAD4GF16_BOLED</name>
<evidence type="ECO:0000313" key="2">
    <source>
        <dbReference type="EMBL" id="KAF8440222.1"/>
    </source>
</evidence>
<sequence length="214" mass="24610">MPDTVQDSNKRIMEQTLCKSVGGKLNETVEKGARLRRPGKSRQTKSTERREKRYHPDVERIWKDSEGIDDKCGEDEVEGPHKALGYALREMMTSVRKTKTRVPTRHWNMHWKDSEENDDKCEEDKDEGAHKALEYALGNVNEYEKDENNGTHEALGYALVWDQWARKNDLMMVLMKTTKPRGHRNHYAGVLGAGTSWGAVLVYKDSPPQFHLVG</sequence>
<evidence type="ECO:0000313" key="3">
    <source>
        <dbReference type="Proteomes" id="UP001194468"/>
    </source>
</evidence>
<dbReference type="AlphaFoldDB" id="A0AAD4GF16"/>
<gene>
    <name evidence="2" type="ORF">L210DRAFT_3503944</name>
</gene>
<proteinExistence type="predicted"/>
<evidence type="ECO:0000256" key="1">
    <source>
        <dbReference type="SAM" id="MobiDB-lite"/>
    </source>
</evidence>
<reference evidence="2" key="1">
    <citation type="submission" date="2019-10" db="EMBL/GenBank/DDBJ databases">
        <authorList>
            <consortium name="DOE Joint Genome Institute"/>
            <person name="Kuo A."/>
            <person name="Miyauchi S."/>
            <person name="Kiss E."/>
            <person name="Drula E."/>
            <person name="Kohler A."/>
            <person name="Sanchez-Garcia M."/>
            <person name="Andreopoulos B."/>
            <person name="Barry K.W."/>
            <person name="Bonito G."/>
            <person name="Buee M."/>
            <person name="Carver A."/>
            <person name="Chen C."/>
            <person name="Cichocki N."/>
            <person name="Clum A."/>
            <person name="Culley D."/>
            <person name="Crous P.W."/>
            <person name="Fauchery L."/>
            <person name="Girlanda M."/>
            <person name="Hayes R."/>
            <person name="Keri Z."/>
            <person name="LaButti K."/>
            <person name="Lipzen A."/>
            <person name="Lombard V."/>
            <person name="Magnuson J."/>
            <person name="Maillard F."/>
            <person name="Morin E."/>
            <person name="Murat C."/>
            <person name="Nolan M."/>
            <person name="Ohm R."/>
            <person name="Pangilinan J."/>
            <person name="Pereira M."/>
            <person name="Perotto S."/>
            <person name="Peter M."/>
            <person name="Riley R."/>
            <person name="Sitrit Y."/>
            <person name="Stielow B."/>
            <person name="Szollosi G."/>
            <person name="Zifcakova L."/>
            <person name="Stursova M."/>
            <person name="Spatafora J.W."/>
            <person name="Tedersoo L."/>
            <person name="Vaario L.-M."/>
            <person name="Yamada A."/>
            <person name="Yan M."/>
            <person name="Wang P."/>
            <person name="Xu J."/>
            <person name="Bruns T."/>
            <person name="Baldrian P."/>
            <person name="Vilgalys R."/>
            <person name="Henrissat B."/>
            <person name="Grigoriev I.V."/>
            <person name="Hibbett D."/>
            <person name="Nagy L.G."/>
            <person name="Martin F.M."/>
        </authorList>
    </citation>
    <scope>NUCLEOTIDE SEQUENCE</scope>
    <source>
        <strain evidence="2">BED1</strain>
    </source>
</reference>
<dbReference type="Proteomes" id="UP001194468">
    <property type="component" value="Unassembled WGS sequence"/>
</dbReference>
<organism evidence="2 3">
    <name type="scientific">Boletus edulis BED1</name>
    <dbReference type="NCBI Taxonomy" id="1328754"/>
    <lineage>
        <taxon>Eukaryota</taxon>
        <taxon>Fungi</taxon>
        <taxon>Dikarya</taxon>
        <taxon>Basidiomycota</taxon>
        <taxon>Agaricomycotina</taxon>
        <taxon>Agaricomycetes</taxon>
        <taxon>Agaricomycetidae</taxon>
        <taxon>Boletales</taxon>
        <taxon>Boletineae</taxon>
        <taxon>Boletaceae</taxon>
        <taxon>Boletoideae</taxon>
        <taxon>Boletus</taxon>
    </lineage>
</organism>
<protein>
    <submittedName>
        <fullName evidence="2">Uncharacterized protein</fullName>
    </submittedName>
</protein>
<comment type="caution">
    <text evidence="2">The sequence shown here is derived from an EMBL/GenBank/DDBJ whole genome shotgun (WGS) entry which is preliminary data.</text>
</comment>
<feature type="region of interest" description="Disordered" evidence="1">
    <location>
        <begin position="23"/>
        <end position="54"/>
    </location>
</feature>
<reference evidence="2" key="2">
    <citation type="journal article" date="2020" name="Nat. Commun.">
        <title>Large-scale genome sequencing of mycorrhizal fungi provides insights into the early evolution of symbiotic traits.</title>
        <authorList>
            <person name="Miyauchi S."/>
            <person name="Kiss E."/>
            <person name="Kuo A."/>
            <person name="Drula E."/>
            <person name="Kohler A."/>
            <person name="Sanchez-Garcia M."/>
            <person name="Morin E."/>
            <person name="Andreopoulos B."/>
            <person name="Barry K.W."/>
            <person name="Bonito G."/>
            <person name="Buee M."/>
            <person name="Carver A."/>
            <person name="Chen C."/>
            <person name="Cichocki N."/>
            <person name="Clum A."/>
            <person name="Culley D."/>
            <person name="Crous P.W."/>
            <person name="Fauchery L."/>
            <person name="Girlanda M."/>
            <person name="Hayes R.D."/>
            <person name="Keri Z."/>
            <person name="LaButti K."/>
            <person name="Lipzen A."/>
            <person name="Lombard V."/>
            <person name="Magnuson J."/>
            <person name="Maillard F."/>
            <person name="Murat C."/>
            <person name="Nolan M."/>
            <person name="Ohm R.A."/>
            <person name="Pangilinan J."/>
            <person name="Pereira M.F."/>
            <person name="Perotto S."/>
            <person name="Peter M."/>
            <person name="Pfister S."/>
            <person name="Riley R."/>
            <person name="Sitrit Y."/>
            <person name="Stielow J.B."/>
            <person name="Szollosi G."/>
            <person name="Zifcakova L."/>
            <person name="Stursova M."/>
            <person name="Spatafora J.W."/>
            <person name="Tedersoo L."/>
            <person name="Vaario L.M."/>
            <person name="Yamada A."/>
            <person name="Yan M."/>
            <person name="Wang P."/>
            <person name="Xu J."/>
            <person name="Bruns T."/>
            <person name="Baldrian P."/>
            <person name="Vilgalys R."/>
            <person name="Dunand C."/>
            <person name="Henrissat B."/>
            <person name="Grigoriev I.V."/>
            <person name="Hibbett D."/>
            <person name="Nagy L.G."/>
            <person name="Martin F.M."/>
        </authorList>
    </citation>
    <scope>NUCLEOTIDE SEQUENCE</scope>
    <source>
        <strain evidence="2">BED1</strain>
    </source>
</reference>